<dbReference type="InterPro" id="IPR043988">
    <property type="entry name" value="CCZ1/INTU_longin_2"/>
</dbReference>
<accession>E3M0C0</accession>
<evidence type="ECO:0000313" key="6">
    <source>
        <dbReference type="EMBL" id="EFO87649.1"/>
    </source>
</evidence>
<dbReference type="FunCoup" id="E3M0C0">
    <property type="interactions" value="3128"/>
</dbReference>
<comment type="similarity">
    <text evidence="1">Belongs to the CCZ1 family.</text>
</comment>
<dbReference type="GO" id="GO:1905691">
    <property type="term" value="P:lipid droplet disassembly"/>
    <property type="evidence" value="ECO:0007669"/>
    <property type="project" value="EnsemblMetazoa"/>
</dbReference>
<dbReference type="Pfam" id="PF19032">
    <property type="entry name" value="Intu_longin_2"/>
    <property type="match status" value="1"/>
</dbReference>
<dbReference type="eggNOG" id="KOG2622">
    <property type="taxonomic scope" value="Eukaryota"/>
</dbReference>
<feature type="domain" description="CCZ1/INTU/HPS4 third Longin" evidence="5">
    <location>
        <begin position="417"/>
        <end position="524"/>
    </location>
</feature>
<dbReference type="Pfam" id="PF19031">
    <property type="entry name" value="Intu_longin_1"/>
    <property type="match status" value="1"/>
</dbReference>
<evidence type="ECO:0000256" key="2">
    <source>
        <dbReference type="SAM" id="MobiDB-lite"/>
    </source>
</evidence>
<dbReference type="Proteomes" id="UP000008281">
    <property type="component" value="Unassembled WGS sequence"/>
</dbReference>
<dbReference type="STRING" id="31234.E3M0C0"/>
<sequence length="537" mass="60931">MESIANPLYFFSNLSLNPPSCSNVVRFIDVLEFFFVAHPLSGRKEGEEHKRVMYFHPKGEQLERQSEITGFAEAVVNFTENFLSTSHRDISEKLTESDDGFDFRTVTTQRTEHVYIRTEDDQFMLGVSISKQLSHVSDYPLFQPAIRSILSDAYKMFRMFFGTFSSFINFRTVPDDIPKFKERLDFFFSKYIPLLKVHKMPLLDHLGGVEFLRMSGPLYLNVVSLITELREEFPIIEKVMFLYQDKLLYYQLSKRDLPSLFRYLTHNLLPTTLAPELEHSGRNASKGRYLRGPTDLTTDVPLLGDESLSVVHLHSEQEAEFQDELVGYQMMVYRCLNATVCMFVRNSASFTNGDSDRRNSGESLNVSQSSSIRSSPPQNGVVSRRLLRNVDQFLETELAQVASKIGDEVGDEKLTDATDFHYIYFNPSSLSMTSSLSTSPSLSVAASGSASTSKVPLPPVDVNRLVCDTMSNFVSDTEEFGECFVKSSSDWWIVIKKVNSRLLVLILPPSSYTSSLADVQSKTATIVRSHFEAIFFS</sequence>
<dbReference type="GO" id="GO:0035658">
    <property type="term" value="C:Mon1-Ccz1 complex"/>
    <property type="evidence" value="ECO:0007669"/>
    <property type="project" value="EnsemblMetazoa"/>
</dbReference>
<dbReference type="GO" id="GO:0045335">
    <property type="term" value="C:phagocytic vesicle"/>
    <property type="evidence" value="ECO:0007669"/>
    <property type="project" value="EnsemblMetazoa"/>
</dbReference>
<feature type="region of interest" description="Disordered" evidence="2">
    <location>
        <begin position="352"/>
        <end position="380"/>
    </location>
</feature>
<dbReference type="InParanoid" id="E3M0C0"/>
<dbReference type="PANTHER" id="PTHR13056">
    <property type="entry name" value="VACUOLAR FUSION PROTEIN CCZ1 HOMOLOG-RELATED"/>
    <property type="match status" value="1"/>
</dbReference>
<evidence type="ECO:0000256" key="1">
    <source>
        <dbReference type="ARBA" id="ARBA00005352"/>
    </source>
</evidence>
<dbReference type="GO" id="GO:0090387">
    <property type="term" value="P:phagolysosome assembly involved in apoptotic cell clearance"/>
    <property type="evidence" value="ECO:0007669"/>
    <property type="project" value="EnsemblMetazoa"/>
</dbReference>
<evidence type="ECO:0000259" key="3">
    <source>
        <dbReference type="Pfam" id="PF19031"/>
    </source>
</evidence>
<feature type="domain" description="CCZ1/INTU second Longin" evidence="4">
    <location>
        <begin position="236"/>
        <end position="394"/>
    </location>
</feature>
<evidence type="ECO:0000259" key="5">
    <source>
        <dbReference type="Pfam" id="PF19033"/>
    </source>
</evidence>
<dbReference type="Pfam" id="PF19033">
    <property type="entry name" value="Intu_longin_3"/>
    <property type="match status" value="1"/>
</dbReference>
<evidence type="ECO:0000259" key="4">
    <source>
        <dbReference type="Pfam" id="PF19032"/>
    </source>
</evidence>
<feature type="compositionally biased region" description="Low complexity" evidence="2">
    <location>
        <begin position="363"/>
        <end position="375"/>
    </location>
</feature>
<evidence type="ECO:0000313" key="7">
    <source>
        <dbReference type="Proteomes" id="UP000008281"/>
    </source>
</evidence>
<gene>
    <name evidence="6" type="primary">Cre-ccz-1</name>
    <name evidence="6" type="ORF">CRE_05396</name>
</gene>
<organism evidence="7">
    <name type="scientific">Caenorhabditis remanei</name>
    <name type="common">Caenorhabditis vulgaris</name>
    <dbReference type="NCBI Taxonomy" id="31234"/>
    <lineage>
        <taxon>Eukaryota</taxon>
        <taxon>Metazoa</taxon>
        <taxon>Ecdysozoa</taxon>
        <taxon>Nematoda</taxon>
        <taxon>Chromadorea</taxon>
        <taxon>Rhabditida</taxon>
        <taxon>Rhabditina</taxon>
        <taxon>Rhabditomorpha</taxon>
        <taxon>Rhabditoidea</taxon>
        <taxon>Rhabditidae</taxon>
        <taxon>Peloderinae</taxon>
        <taxon>Caenorhabditis</taxon>
    </lineage>
</organism>
<protein>
    <submittedName>
        <fullName evidence="6">CRE-CCZ-1 protein</fullName>
    </submittedName>
</protein>
<dbReference type="InterPro" id="IPR043987">
    <property type="entry name" value="CCZ1/INTU/HSP4_longin_1"/>
</dbReference>
<dbReference type="InterPro" id="IPR043989">
    <property type="entry name" value="CCZ1/INTU/HSP4_longin_3"/>
</dbReference>
<name>E3M0C0_CAERE</name>
<dbReference type="PANTHER" id="PTHR13056:SF0">
    <property type="entry name" value="VACUOLAR FUSION PROTEIN CCZ1 HOMOLOG-RELATED"/>
    <property type="match status" value="1"/>
</dbReference>
<dbReference type="EMBL" id="DS268420">
    <property type="protein sequence ID" value="EFO87649.1"/>
    <property type="molecule type" value="Genomic_DNA"/>
</dbReference>
<dbReference type="AlphaFoldDB" id="E3M0C0"/>
<dbReference type="InterPro" id="IPR013176">
    <property type="entry name" value="Ccz1"/>
</dbReference>
<dbReference type="HOGENOM" id="CLU_533533_0_0_1"/>
<feature type="domain" description="CCZ1/INTU/HSP4 first Longin" evidence="3">
    <location>
        <begin position="31"/>
        <end position="162"/>
    </location>
</feature>
<dbReference type="OMA" id="CERIIDD"/>
<proteinExistence type="inferred from homology"/>
<keyword evidence="7" id="KW-1185">Reference proteome</keyword>
<dbReference type="OrthoDB" id="240546at2759"/>
<reference evidence="6" key="1">
    <citation type="submission" date="2007-07" db="EMBL/GenBank/DDBJ databases">
        <title>PCAP assembly of the Caenorhabditis remanei genome.</title>
        <authorList>
            <consortium name="The Caenorhabditis remanei Sequencing Consortium"/>
            <person name="Wilson R.K."/>
        </authorList>
    </citation>
    <scope>NUCLEOTIDE SEQUENCE [LARGE SCALE GENOMIC DNA]</scope>
    <source>
        <strain evidence="6">PB4641</strain>
    </source>
</reference>